<keyword evidence="3" id="KW-0812">Transmembrane</keyword>
<dbReference type="OrthoDB" id="2126698at2759"/>
<evidence type="ECO:0000313" key="5">
    <source>
        <dbReference type="Proteomes" id="UP001141806"/>
    </source>
</evidence>
<comment type="similarity">
    <text evidence="1">Belongs to the multi antimicrobial extrusion (MATE) (TC 2.A.66.1) family.</text>
</comment>
<name>A0A9Q0L0S8_9MAGN</name>
<sequence length="237" mass="25273">MKGWGVMGSGSCTKICAEIAGIVDGGHTRFRRVGNELGANRPRAARLAAIVSLLCSFLLGFSALMFALTVRSVWARMFTLDAEVISLTSMVLPIIGLCELGNYPQTTGYGVLRGTTQPKGLWVGLLVAQFSCMMIMMLVLERTEWNLQARKAQALTGAIADDDKHADANATRTMEKQKLTSSATAATTIAVGISLSSNTSSSSSSSESEDDDGLERGLSNIGSHKRKKKSSRSCNSN</sequence>
<keyword evidence="3" id="KW-0472">Membrane</keyword>
<feature type="region of interest" description="Disordered" evidence="2">
    <location>
        <begin position="195"/>
        <end position="237"/>
    </location>
</feature>
<accession>A0A9Q0L0S8</accession>
<keyword evidence="3" id="KW-1133">Transmembrane helix</keyword>
<dbReference type="GO" id="GO:0042910">
    <property type="term" value="F:xenobiotic transmembrane transporter activity"/>
    <property type="evidence" value="ECO:0007669"/>
    <property type="project" value="InterPro"/>
</dbReference>
<dbReference type="GO" id="GO:0016020">
    <property type="term" value="C:membrane"/>
    <property type="evidence" value="ECO:0007669"/>
    <property type="project" value="InterPro"/>
</dbReference>
<feature type="transmembrane region" description="Helical" evidence="3">
    <location>
        <begin position="47"/>
        <end position="70"/>
    </location>
</feature>
<keyword evidence="5" id="KW-1185">Reference proteome</keyword>
<dbReference type="EMBL" id="JAMYWD010000002">
    <property type="protein sequence ID" value="KAJ4980180.1"/>
    <property type="molecule type" value="Genomic_DNA"/>
</dbReference>
<dbReference type="PANTHER" id="PTHR11206">
    <property type="entry name" value="MULTIDRUG RESISTANCE PROTEIN"/>
    <property type="match status" value="1"/>
</dbReference>
<reference evidence="4" key="1">
    <citation type="journal article" date="2023" name="Plant J.">
        <title>The genome of the king protea, Protea cynaroides.</title>
        <authorList>
            <person name="Chang J."/>
            <person name="Duong T.A."/>
            <person name="Schoeman C."/>
            <person name="Ma X."/>
            <person name="Roodt D."/>
            <person name="Barker N."/>
            <person name="Li Z."/>
            <person name="Van de Peer Y."/>
            <person name="Mizrachi E."/>
        </authorList>
    </citation>
    <scope>NUCLEOTIDE SEQUENCE</scope>
    <source>
        <tissue evidence="4">Young leaves</tissue>
    </source>
</reference>
<dbReference type="GO" id="GO:0015297">
    <property type="term" value="F:antiporter activity"/>
    <property type="evidence" value="ECO:0007669"/>
    <property type="project" value="InterPro"/>
</dbReference>
<evidence type="ECO:0000313" key="4">
    <source>
        <dbReference type="EMBL" id="KAJ4980180.1"/>
    </source>
</evidence>
<comment type="caution">
    <text evidence="4">The sequence shown here is derived from an EMBL/GenBank/DDBJ whole genome shotgun (WGS) entry which is preliminary data.</text>
</comment>
<evidence type="ECO:0000256" key="2">
    <source>
        <dbReference type="SAM" id="MobiDB-lite"/>
    </source>
</evidence>
<dbReference type="Pfam" id="PF01554">
    <property type="entry name" value="MatE"/>
    <property type="match status" value="1"/>
</dbReference>
<dbReference type="AlphaFoldDB" id="A0A9Q0L0S8"/>
<dbReference type="Proteomes" id="UP001141806">
    <property type="component" value="Unassembled WGS sequence"/>
</dbReference>
<feature type="transmembrane region" description="Helical" evidence="3">
    <location>
        <begin position="122"/>
        <end position="140"/>
    </location>
</feature>
<protein>
    <submittedName>
        <fullName evidence="4">Uncharacterized protein</fullName>
    </submittedName>
</protein>
<feature type="compositionally biased region" description="Low complexity" evidence="2">
    <location>
        <begin position="195"/>
        <end position="206"/>
    </location>
</feature>
<dbReference type="InterPro" id="IPR002528">
    <property type="entry name" value="MATE_fam"/>
</dbReference>
<feature type="transmembrane region" description="Helical" evidence="3">
    <location>
        <begin position="82"/>
        <end position="102"/>
    </location>
</feature>
<evidence type="ECO:0000256" key="3">
    <source>
        <dbReference type="SAM" id="Phobius"/>
    </source>
</evidence>
<proteinExistence type="inferred from homology"/>
<evidence type="ECO:0000256" key="1">
    <source>
        <dbReference type="ARBA" id="ARBA00010199"/>
    </source>
</evidence>
<organism evidence="4 5">
    <name type="scientific">Protea cynaroides</name>
    <dbReference type="NCBI Taxonomy" id="273540"/>
    <lineage>
        <taxon>Eukaryota</taxon>
        <taxon>Viridiplantae</taxon>
        <taxon>Streptophyta</taxon>
        <taxon>Embryophyta</taxon>
        <taxon>Tracheophyta</taxon>
        <taxon>Spermatophyta</taxon>
        <taxon>Magnoliopsida</taxon>
        <taxon>Proteales</taxon>
        <taxon>Proteaceae</taxon>
        <taxon>Protea</taxon>
    </lineage>
</organism>
<gene>
    <name evidence="4" type="ORF">NE237_010960</name>
</gene>